<accession>A0A375GBP0</accession>
<dbReference type="Proteomes" id="UP000256862">
    <property type="component" value="Chromosome CO2235"/>
</dbReference>
<gene>
    <name evidence="2" type="ORF">CO2235_230377</name>
</gene>
<dbReference type="EMBL" id="OGUS01000124">
    <property type="protein sequence ID" value="SPC15169.1"/>
    <property type="molecule type" value="Genomic_DNA"/>
</dbReference>
<dbReference type="AlphaFoldDB" id="A0A375GBP0"/>
<sequence length="72" mass="7456">MRDSGRAGRRGGATGAGRGRVTARVGRAAAGPLAGFDLAQRETVSTRHSRAQGINPAHNLLYNTPVYGLLIG</sequence>
<feature type="region of interest" description="Disordered" evidence="1">
    <location>
        <begin position="1"/>
        <end position="23"/>
    </location>
</feature>
<protein>
    <submittedName>
        <fullName evidence="2">Uncharacterized protein</fullName>
    </submittedName>
</protein>
<proteinExistence type="predicted"/>
<evidence type="ECO:0000313" key="2">
    <source>
        <dbReference type="EMBL" id="SPC15169.1"/>
    </source>
</evidence>
<comment type="caution">
    <text evidence="2">The sequence shown here is derived from an EMBL/GenBank/DDBJ whole genome shotgun (WGS) entry which is preliminary data.</text>
</comment>
<organism evidence="2">
    <name type="scientific">Cupriavidus oxalaticus</name>
    <dbReference type="NCBI Taxonomy" id="96344"/>
    <lineage>
        <taxon>Bacteria</taxon>
        <taxon>Pseudomonadati</taxon>
        <taxon>Pseudomonadota</taxon>
        <taxon>Betaproteobacteria</taxon>
        <taxon>Burkholderiales</taxon>
        <taxon>Burkholderiaceae</taxon>
        <taxon>Cupriavidus</taxon>
    </lineage>
</organism>
<evidence type="ECO:0000256" key="1">
    <source>
        <dbReference type="SAM" id="MobiDB-lite"/>
    </source>
</evidence>
<name>A0A375GBP0_9BURK</name>
<reference evidence="2" key="1">
    <citation type="submission" date="2018-01" db="EMBL/GenBank/DDBJ databases">
        <authorList>
            <person name="Clerissi C."/>
        </authorList>
    </citation>
    <scope>NUCLEOTIDE SEQUENCE</scope>
    <source>
        <strain evidence="2">Cupriavidus oxalaticus LMG 2235</strain>
    </source>
</reference>